<evidence type="ECO:0000313" key="1">
    <source>
        <dbReference type="EMBL" id="PKH27314.1"/>
    </source>
</evidence>
<dbReference type="Proteomes" id="UP000233564">
    <property type="component" value="Unassembled WGS sequence"/>
</dbReference>
<dbReference type="RefSeq" id="WP_065950591.1">
    <property type="nucleotide sequence ID" value="NZ_JACYMZ010000001.1"/>
</dbReference>
<proteinExistence type="predicted"/>
<accession>A0A2N1EFK5</accession>
<reference evidence="1 2" key="1">
    <citation type="submission" date="2017-08" db="EMBL/GenBank/DDBJ databases">
        <authorList>
            <person name="de Groot N.N."/>
        </authorList>
    </citation>
    <scope>NUCLEOTIDE SEQUENCE [LARGE SCALE GENOMIC DNA]</scope>
    <source>
        <strain evidence="1 2">PfR 37</strain>
    </source>
</reference>
<name>A0A2N1EFK5_PSEFL</name>
<dbReference type="EMBL" id="NVXX01000001">
    <property type="protein sequence ID" value="PKH27314.1"/>
    <property type="molecule type" value="Genomic_DNA"/>
</dbReference>
<sequence length="123" mass="13603">MSVKGLADGHLKRQILLDDLVSGRTAHQQLCAGITWRSCDAGARKGVALHIENMALQSGQLERVLERRFEQALAFDGCYIYLDKQGALVIWHALPAQPQVLDTILSRMLSLANLHALDLSVTR</sequence>
<protein>
    <submittedName>
        <fullName evidence="1">Transcriptional regulator</fullName>
    </submittedName>
</protein>
<organism evidence="1 2">
    <name type="scientific">Pseudomonas fluorescens</name>
    <dbReference type="NCBI Taxonomy" id="294"/>
    <lineage>
        <taxon>Bacteria</taxon>
        <taxon>Pseudomonadati</taxon>
        <taxon>Pseudomonadota</taxon>
        <taxon>Gammaproteobacteria</taxon>
        <taxon>Pseudomonadales</taxon>
        <taxon>Pseudomonadaceae</taxon>
        <taxon>Pseudomonas</taxon>
    </lineage>
</organism>
<gene>
    <name evidence="1" type="ORF">CIB54_00185</name>
</gene>
<comment type="caution">
    <text evidence="1">The sequence shown here is derived from an EMBL/GenBank/DDBJ whole genome shotgun (WGS) entry which is preliminary data.</text>
</comment>
<dbReference type="AlphaFoldDB" id="A0A2N1EFK5"/>
<evidence type="ECO:0000313" key="2">
    <source>
        <dbReference type="Proteomes" id="UP000233564"/>
    </source>
</evidence>